<dbReference type="EMBL" id="QEXV01000007">
    <property type="protein sequence ID" value="PWE16382.1"/>
    <property type="molecule type" value="Genomic_DNA"/>
</dbReference>
<proteinExistence type="predicted"/>
<name>A0A2U2BQU6_9PROT</name>
<evidence type="ECO:0000313" key="2">
    <source>
        <dbReference type="EMBL" id="PWE16382.1"/>
    </source>
</evidence>
<sequence length="419" mass="46786">MKRIVAGLLAVLLVIGVGLALWYYRPWSPYSPARMTALDDPEQFPETFQRMDEILPSSRIEAGDPQPLPRAVEPLALDYEWNGETKSLDRYLDEADATSLVVLRDGEVIAETYRRGAGPETRFTSWSMAKSFVAGLIAMGVRDGLIDSLDDPAERYAPQFAGTDYGATSLRHLLMMSAGMDFNEEYSPEEPSDIRPLFFNAFIMRRNVDAMIGEIERDREPGEDLHYTSPNTHVLSAVVRGAYGDRLADIVEEKIWTPLGMEHDANWLQNKPGENGIAIGYCCLQATAVDFARFGWFLANDGVWNGARLLPEGFVEQATRPNAPFQEPGPDARYAPRGYGLHFWIPPDYADEYFLAGVYGQYVWVDERRGVVIAQTAGSPDWLSRQEEAFHVFRAIAERVAPLETSPDEAGTETAEDGA</sequence>
<dbReference type="OrthoDB" id="9814204at2"/>
<protein>
    <submittedName>
        <fullName evidence="2">Serine hydrolase</fullName>
    </submittedName>
</protein>
<dbReference type="InterPro" id="IPR001466">
    <property type="entry name" value="Beta-lactam-related"/>
</dbReference>
<keyword evidence="3" id="KW-1185">Reference proteome</keyword>
<dbReference type="InterPro" id="IPR012338">
    <property type="entry name" value="Beta-lactam/transpept-like"/>
</dbReference>
<feature type="domain" description="Beta-lactamase-related" evidence="1">
    <location>
        <begin position="97"/>
        <end position="375"/>
    </location>
</feature>
<dbReference type="InterPro" id="IPR050789">
    <property type="entry name" value="Diverse_Enzym_Activities"/>
</dbReference>
<dbReference type="Proteomes" id="UP000245168">
    <property type="component" value="Unassembled WGS sequence"/>
</dbReference>
<dbReference type="PANTHER" id="PTHR43283:SF14">
    <property type="entry name" value="BLL8153 PROTEIN"/>
    <property type="match status" value="1"/>
</dbReference>
<gene>
    <name evidence="2" type="ORF">DDZ18_13240</name>
</gene>
<dbReference type="GO" id="GO:0016787">
    <property type="term" value="F:hydrolase activity"/>
    <property type="evidence" value="ECO:0007669"/>
    <property type="project" value="UniProtKB-KW"/>
</dbReference>
<dbReference type="RefSeq" id="WP_109253884.1">
    <property type="nucleotide sequence ID" value="NZ_QEXV01000007.1"/>
</dbReference>
<dbReference type="AlphaFoldDB" id="A0A2U2BQU6"/>
<dbReference type="Gene3D" id="3.40.710.10">
    <property type="entry name" value="DD-peptidase/beta-lactamase superfamily"/>
    <property type="match status" value="1"/>
</dbReference>
<dbReference type="SUPFAM" id="SSF56601">
    <property type="entry name" value="beta-lactamase/transpeptidase-like"/>
    <property type="match status" value="1"/>
</dbReference>
<dbReference type="Pfam" id="PF00144">
    <property type="entry name" value="Beta-lactamase"/>
    <property type="match status" value="1"/>
</dbReference>
<accession>A0A2U2BQU6</accession>
<reference evidence="3" key="1">
    <citation type="submission" date="2018-05" db="EMBL/GenBank/DDBJ databases">
        <authorList>
            <person name="Liu B.-T."/>
        </authorList>
    </citation>
    <scope>NUCLEOTIDE SEQUENCE [LARGE SCALE GENOMIC DNA]</scope>
    <source>
        <strain evidence="3">WD6-1</strain>
    </source>
</reference>
<comment type="caution">
    <text evidence="2">The sequence shown here is derived from an EMBL/GenBank/DDBJ whole genome shotgun (WGS) entry which is preliminary data.</text>
</comment>
<evidence type="ECO:0000313" key="3">
    <source>
        <dbReference type="Proteomes" id="UP000245168"/>
    </source>
</evidence>
<dbReference type="PANTHER" id="PTHR43283">
    <property type="entry name" value="BETA-LACTAMASE-RELATED"/>
    <property type="match status" value="1"/>
</dbReference>
<keyword evidence="2" id="KW-0378">Hydrolase</keyword>
<evidence type="ECO:0000259" key="1">
    <source>
        <dbReference type="Pfam" id="PF00144"/>
    </source>
</evidence>
<organism evidence="2 3">
    <name type="scientific">Marinicauda salina</name>
    <dbReference type="NCBI Taxonomy" id="2135793"/>
    <lineage>
        <taxon>Bacteria</taxon>
        <taxon>Pseudomonadati</taxon>
        <taxon>Pseudomonadota</taxon>
        <taxon>Alphaproteobacteria</taxon>
        <taxon>Maricaulales</taxon>
        <taxon>Maricaulaceae</taxon>
        <taxon>Marinicauda</taxon>
    </lineage>
</organism>